<accession>A0A4R1F3T1</accession>
<dbReference type="RefSeq" id="WP_131904158.1">
    <property type="nucleotide sequence ID" value="NZ_BAAAFU010000008.1"/>
</dbReference>
<dbReference type="AlphaFoldDB" id="A0A4R1F3T1"/>
<keyword evidence="2" id="KW-1185">Reference proteome</keyword>
<dbReference type="EMBL" id="SMFQ01000002">
    <property type="protein sequence ID" value="TCJ88463.1"/>
    <property type="molecule type" value="Genomic_DNA"/>
</dbReference>
<sequence length="187" mass="21412">MWHSPYKLYLYPETIKQSTDENEKAIGDFSSISKTLKELDFIGTKQGERRYTTGKNFVSLLTFMGCSPNIELEPQENKPYCYIEIIIEKEAKFFSGINIKAATCPECKAKITDIANPAVENSVCTNCKKTFKTNRLNWRKTAFIAQYCIVIGNIYESEAIPNDQLLDALKATSLTEWRYAYIREDGN</sequence>
<evidence type="ECO:0000313" key="2">
    <source>
        <dbReference type="Proteomes" id="UP000294887"/>
    </source>
</evidence>
<dbReference type="Proteomes" id="UP000294887">
    <property type="component" value="Unassembled WGS sequence"/>
</dbReference>
<gene>
    <name evidence="1" type="ORF">EV695_0317</name>
</gene>
<comment type="caution">
    <text evidence="1">The sequence shown here is derived from an EMBL/GenBank/DDBJ whole genome shotgun (WGS) entry which is preliminary data.</text>
</comment>
<name>A0A4R1F3T1_9GAMM</name>
<reference evidence="1 2" key="1">
    <citation type="submission" date="2019-03" db="EMBL/GenBank/DDBJ databases">
        <title>Genomic Encyclopedia of Type Strains, Phase IV (KMG-IV): sequencing the most valuable type-strain genomes for metagenomic binning, comparative biology and taxonomic classification.</title>
        <authorList>
            <person name="Goeker M."/>
        </authorList>
    </citation>
    <scope>NUCLEOTIDE SEQUENCE [LARGE SCALE GENOMIC DNA]</scope>
    <source>
        <strain evidence="1 2">DSM 24830</strain>
    </source>
</reference>
<organism evidence="1 2">
    <name type="scientific">Cocleimonas flava</name>
    <dbReference type="NCBI Taxonomy" id="634765"/>
    <lineage>
        <taxon>Bacteria</taxon>
        <taxon>Pseudomonadati</taxon>
        <taxon>Pseudomonadota</taxon>
        <taxon>Gammaproteobacteria</taxon>
        <taxon>Thiotrichales</taxon>
        <taxon>Thiotrichaceae</taxon>
        <taxon>Cocleimonas</taxon>
    </lineage>
</organism>
<protein>
    <submittedName>
        <fullName evidence="1">Uncharacterized protein</fullName>
    </submittedName>
</protein>
<evidence type="ECO:0000313" key="1">
    <source>
        <dbReference type="EMBL" id="TCJ88463.1"/>
    </source>
</evidence>
<proteinExistence type="predicted"/>
<dbReference type="OrthoDB" id="5796917at2"/>